<feature type="domain" description="PH" evidence="6">
    <location>
        <begin position="354"/>
        <end position="475"/>
    </location>
</feature>
<protein>
    <recommendedName>
        <fullName evidence="10">Rho guanine nucleotide exchange factor 7</fullName>
    </recommendedName>
</protein>
<evidence type="ECO:0000256" key="3">
    <source>
        <dbReference type="SAM" id="Coils"/>
    </source>
</evidence>
<dbReference type="Gene3D" id="2.30.30.40">
    <property type="entry name" value="SH3 Domains"/>
    <property type="match status" value="1"/>
</dbReference>
<evidence type="ECO:0000256" key="2">
    <source>
        <dbReference type="PROSITE-ProRule" id="PRU00192"/>
    </source>
</evidence>
<keyword evidence="3" id="KW-0175">Coiled coil</keyword>
<dbReference type="Gene3D" id="2.30.29.30">
    <property type="entry name" value="Pleckstrin-homology domain (PH domain)/Phosphotyrosine-binding domain (PTB)"/>
    <property type="match status" value="1"/>
</dbReference>
<evidence type="ECO:0000256" key="4">
    <source>
        <dbReference type="SAM" id="MobiDB-lite"/>
    </source>
</evidence>
<dbReference type="AlphaFoldDB" id="A0A9Q0M196"/>
<comment type="caution">
    <text evidence="8">The sequence shown here is derived from an EMBL/GenBank/DDBJ whole genome shotgun (WGS) entry which is preliminary data.</text>
</comment>
<dbReference type="InterPro" id="IPR011993">
    <property type="entry name" value="PH-like_dom_sf"/>
</dbReference>
<organism evidence="8 9">
    <name type="scientific">Blomia tropicalis</name>
    <name type="common">Mite</name>
    <dbReference type="NCBI Taxonomy" id="40697"/>
    <lineage>
        <taxon>Eukaryota</taxon>
        <taxon>Metazoa</taxon>
        <taxon>Ecdysozoa</taxon>
        <taxon>Arthropoda</taxon>
        <taxon>Chelicerata</taxon>
        <taxon>Arachnida</taxon>
        <taxon>Acari</taxon>
        <taxon>Acariformes</taxon>
        <taxon>Sarcoptiformes</taxon>
        <taxon>Astigmata</taxon>
        <taxon>Glycyphagoidea</taxon>
        <taxon>Echimyopodidae</taxon>
        <taxon>Blomia</taxon>
    </lineage>
</organism>
<dbReference type="FunFam" id="2.30.30.40:FF:000072">
    <property type="entry name" value="Unconventional Myosin IB"/>
    <property type="match status" value="1"/>
</dbReference>
<evidence type="ECO:0000259" key="6">
    <source>
        <dbReference type="PROSITE" id="PS50003"/>
    </source>
</evidence>
<proteinExistence type="predicted"/>
<dbReference type="PROSITE" id="PS50002">
    <property type="entry name" value="SH3"/>
    <property type="match status" value="1"/>
</dbReference>
<evidence type="ECO:0000256" key="1">
    <source>
        <dbReference type="ARBA" id="ARBA00022443"/>
    </source>
</evidence>
<feature type="domain" description="DH" evidence="7">
    <location>
        <begin position="134"/>
        <end position="332"/>
    </location>
</feature>
<evidence type="ECO:0000313" key="8">
    <source>
        <dbReference type="EMBL" id="KAJ6217214.1"/>
    </source>
</evidence>
<dbReference type="SMART" id="SM00326">
    <property type="entry name" value="SH3"/>
    <property type="match status" value="1"/>
</dbReference>
<dbReference type="GO" id="GO:0005085">
    <property type="term" value="F:guanyl-nucleotide exchange factor activity"/>
    <property type="evidence" value="ECO:0007669"/>
    <property type="project" value="InterPro"/>
</dbReference>
<dbReference type="InterPro" id="IPR036028">
    <property type="entry name" value="SH3-like_dom_sf"/>
</dbReference>
<dbReference type="CDD" id="cd00160">
    <property type="entry name" value="RhoGEF"/>
    <property type="match status" value="1"/>
</dbReference>
<reference evidence="8" key="1">
    <citation type="submission" date="2022-12" db="EMBL/GenBank/DDBJ databases">
        <title>Genome assemblies of Blomia tropicalis.</title>
        <authorList>
            <person name="Cui Y."/>
        </authorList>
    </citation>
    <scope>NUCLEOTIDE SEQUENCE</scope>
    <source>
        <tissue evidence="8">Adult mites</tissue>
    </source>
</reference>
<dbReference type="PROSITE" id="PS50010">
    <property type="entry name" value="DH_2"/>
    <property type="match status" value="1"/>
</dbReference>
<dbReference type="SMART" id="SM00325">
    <property type="entry name" value="RhoGEF"/>
    <property type="match status" value="1"/>
</dbReference>
<dbReference type="InterPro" id="IPR035899">
    <property type="entry name" value="DBL_dom_sf"/>
</dbReference>
<feature type="domain" description="SH3" evidence="5">
    <location>
        <begin position="21"/>
        <end position="80"/>
    </location>
</feature>
<dbReference type="PANTHER" id="PTHR46026">
    <property type="entry name" value="RHO-TYPE GUANINE NUCLEOTIDE EXCHANGE FACTOR, ISOFORM F"/>
    <property type="match status" value="1"/>
</dbReference>
<feature type="compositionally biased region" description="Polar residues" evidence="4">
    <location>
        <begin position="562"/>
        <end position="576"/>
    </location>
</feature>
<evidence type="ECO:0000259" key="7">
    <source>
        <dbReference type="PROSITE" id="PS50010"/>
    </source>
</evidence>
<dbReference type="InterPro" id="IPR001849">
    <property type="entry name" value="PH_domain"/>
</dbReference>
<accession>A0A9Q0M196</accession>
<dbReference type="GO" id="GO:0016192">
    <property type="term" value="P:vesicle-mediated transport"/>
    <property type="evidence" value="ECO:0007669"/>
    <property type="project" value="UniProtKB-ARBA"/>
</dbReference>
<dbReference type="Pfam" id="PF14604">
    <property type="entry name" value="SH3_9"/>
    <property type="match status" value="1"/>
</dbReference>
<dbReference type="InterPro" id="IPR001452">
    <property type="entry name" value="SH3_domain"/>
</dbReference>
<dbReference type="OMA" id="NDSHESM"/>
<dbReference type="PROSITE" id="PS50003">
    <property type="entry name" value="PH_DOMAIN"/>
    <property type="match status" value="1"/>
</dbReference>
<dbReference type="PANTHER" id="PTHR46026:SF1">
    <property type="entry name" value="RHO-TYPE GUANINE NUCLEOTIDE EXCHANGE FACTOR, ISOFORM F"/>
    <property type="match status" value="1"/>
</dbReference>
<dbReference type="Proteomes" id="UP001142055">
    <property type="component" value="Chromosome 3"/>
</dbReference>
<dbReference type="GO" id="GO:0005737">
    <property type="term" value="C:cytoplasm"/>
    <property type="evidence" value="ECO:0007669"/>
    <property type="project" value="TreeGrafter"/>
</dbReference>
<dbReference type="Pfam" id="PF00621">
    <property type="entry name" value="RhoGEF"/>
    <property type="match status" value="1"/>
</dbReference>
<dbReference type="SUPFAM" id="SSF48065">
    <property type="entry name" value="DBL homology domain (DH-domain)"/>
    <property type="match status" value="1"/>
</dbReference>
<gene>
    <name evidence="8" type="ORF">RDWZM_008371</name>
</gene>
<feature type="coiled-coil region" evidence="3">
    <location>
        <begin position="726"/>
        <end position="756"/>
    </location>
</feature>
<dbReference type="SUPFAM" id="SSF50729">
    <property type="entry name" value="PH domain-like"/>
    <property type="match status" value="1"/>
</dbReference>
<feature type="region of interest" description="Disordered" evidence="4">
    <location>
        <begin position="492"/>
        <end position="576"/>
    </location>
</feature>
<name>A0A9Q0M196_BLOTA</name>
<dbReference type="Gene3D" id="1.20.900.10">
    <property type="entry name" value="Dbl homology (DH) domain"/>
    <property type="match status" value="1"/>
</dbReference>
<dbReference type="InterPro" id="IPR000219">
    <property type="entry name" value="DH_dom"/>
</dbReference>
<evidence type="ECO:0008006" key="10">
    <source>
        <dbReference type="Google" id="ProtNLM"/>
    </source>
</evidence>
<sequence length="762" mass="86016">MDDVHMEANVHRQSNGEENKKNFTHVRALHNFRCSNNDELYLKKDDIITITQTPSGGWWEGTLDGITGWFPANYVVPILPGDPIYETTVAFGGSNLTITSEISGGSGPHSGQFNNDPVSLTSIDGLNGENSTEYRAIVIKDIEDSENAFINSLQDAINLYLKPMYQYKIFPSDSEINAVLRSITEICSVHRRFLTLIDKNKSSSPKDNRMGGLFMQFAPQFKHAHFEYCSHHARFVHLIEKFKKEICTFFASYPTPPTTSNVYPSSPSMAAPSSLPNVLITSSLSVSFRRLDKYPALLQELQRYTEESHIDRGDTQRAGFLYREIAMSCLELRRRKEMELEVMLGNIRNFDGLKIETYGNIQRMEPVSILILPPWSEPKKDCYLVLFPKVLMVLSVGNEMTSFSYESMLQLENARVPVINFNDTQKPDGYSYRLEIQGNSAHPLSDSELILTYMVQFNEESVWREWYQLLQKHVRLLSAASMVDLPPLPSTILGSSSSSSLTTTTPPNGSSSSISSPQSSSSNSMPLVTKPPIVVGSKPPHPPTPPPPPPIPPLPQHRKTPNGLQSPLKRSQSFQSNQILLPRRGSFWSDRILTPHAPYRPESANSNLETLDQNEDIQLLNVIDSYYRKFPGINQSTKDGVNSRVARKLSNTNLPELELEHEGQRQMLVEIFEAAGSNNNRQHNRYLGAGRNSGSEKSSLQSLANKLNQMSLSNSSLDRSILGEIYEQLRQMRSEMTHLNESFKEERRQRKRLQDALFHKGV</sequence>
<feature type="compositionally biased region" description="Low complexity" evidence="4">
    <location>
        <begin position="492"/>
        <end position="527"/>
    </location>
</feature>
<evidence type="ECO:0000259" key="5">
    <source>
        <dbReference type="PROSITE" id="PS50002"/>
    </source>
</evidence>
<keyword evidence="1 2" id="KW-0728">SH3 domain</keyword>
<dbReference type="SUPFAM" id="SSF50044">
    <property type="entry name" value="SH3-domain"/>
    <property type="match status" value="1"/>
</dbReference>
<dbReference type="EMBL" id="JAPWDV010000003">
    <property type="protein sequence ID" value="KAJ6217214.1"/>
    <property type="molecule type" value="Genomic_DNA"/>
</dbReference>
<keyword evidence="9" id="KW-1185">Reference proteome</keyword>
<evidence type="ECO:0000313" key="9">
    <source>
        <dbReference type="Proteomes" id="UP001142055"/>
    </source>
</evidence>
<feature type="compositionally biased region" description="Pro residues" evidence="4">
    <location>
        <begin position="539"/>
        <end position="555"/>
    </location>
</feature>